<feature type="transmembrane region" description="Helical" evidence="2">
    <location>
        <begin position="30"/>
        <end position="49"/>
    </location>
</feature>
<dbReference type="AlphaFoldDB" id="A0A0B7MPN3"/>
<feature type="compositionally biased region" description="Basic and acidic residues" evidence="1">
    <location>
        <begin position="253"/>
        <end position="272"/>
    </location>
</feature>
<feature type="transmembrane region" description="Helical" evidence="2">
    <location>
        <begin position="179"/>
        <end position="204"/>
    </location>
</feature>
<keyword evidence="4" id="KW-1185">Reference proteome</keyword>
<dbReference type="EMBL" id="CDRZ01000267">
    <property type="protein sequence ID" value="CEO89986.1"/>
    <property type="molecule type" value="Genomic_DNA"/>
</dbReference>
<gene>
    <name evidence="3" type="ORF">SSCH_680018</name>
</gene>
<name>A0A0B7MPN3_9FIRM</name>
<evidence type="ECO:0000313" key="4">
    <source>
        <dbReference type="Proteomes" id="UP000046155"/>
    </source>
</evidence>
<accession>A0A0B7MPN3</accession>
<keyword evidence="2" id="KW-0812">Transmembrane</keyword>
<reference evidence="4" key="1">
    <citation type="submission" date="2015-01" db="EMBL/GenBank/DDBJ databases">
        <authorList>
            <person name="Manzoor Shahid"/>
            <person name="Zubair Saima"/>
        </authorList>
    </citation>
    <scope>NUCLEOTIDE SEQUENCE [LARGE SCALE GENOMIC DNA]</scope>
    <source>
        <strain evidence="4">Sp3</strain>
    </source>
</reference>
<evidence type="ECO:0000256" key="2">
    <source>
        <dbReference type="SAM" id="Phobius"/>
    </source>
</evidence>
<protein>
    <recommendedName>
        <fullName evidence="5">TM2 domain-containing protein</fullName>
    </recommendedName>
</protein>
<feature type="transmembrane region" description="Helical" evidence="2">
    <location>
        <begin position="104"/>
        <end position="122"/>
    </location>
</feature>
<keyword evidence="2" id="KW-1133">Transmembrane helix</keyword>
<evidence type="ECO:0000256" key="1">
    <source>
        <dbReference type="SAM" id="MobiDB-lite"/>
    </source>
</evidence>
<feature type="region of interest" description="Disordered" evidence="1">
    <location>
        <begin position="249"/>
        <end position="272"/>
    </location>
</feature>
<sequence length="272" mass="29900">MNSKSKFVTFILSFIPGLSHLYLGFTRRALIFFALCFGAIFGTACLVGVAGESLFVILAFALPLIWFFALIDAFTLIDKMRGSANSGQGAPYEEMEAFGDNKKMVTAALSLVPGAGHMYLGYLKDGALLMAVFFFTAFLMGWLNLSLFLFILPVVWFYSLFDALQRVESAAGEKRQKPALWNWLESHPHLVGWSLIILGCLVILERHITPLLTPEIHGYLQTAVVAVILIAGGIKLLAGSKVESRVSSAMSDNDTHVNSYKEGRDEQCDSGE</sequence>
<dbReference type="Proteomes" id="UP000046155">
    <property type="component" value="Unassembled WGS sequence"/>
</dbReference>
<evidence type="ECO:0008006" key="5">
    <source>
        <dbReference type="Google" id="ProtNLM"/>
    </source>
</evidence>
<feature type="transmembrane region" description="Helical" evidence="2">
    <location>
        <begin position="128"/>
        <end position="158"/>
    </location>
</feature>
<proteinExistence type="predicted"/>
<keyword evidence="2" id="KW-0472">Membrane</keyword>
<feature type="transmembrane region" description="Helical" evidence="2">
    <location>
        <begin position="216"/>
        <end position="238"/>
    </location>
</feature>
<evidence type="ECO:0000313" key="3">
    <source>
        <dbReference type="EMBL" id="CEO89986.1"/>
    </source>
</evidence>
<organism evidence="3 4">
    <name type="scientific">Syntrophaceticus schinkii</name>
    <dbReference type="NCBI Taxonomy" id="499207"/>
    <lineage>
        <taxon>Bacteria</taxon>
        <taxon>Bacillati</taxon>
        <taxon>Bacillota</taxon>
        <taxon>Clostridia</taxon>
        <taxon>Thermoanaerobacterales</taxon>
        <taxon>Thermoanaerobacterales Family III. Incertae Sedis</taxon>
        <taxon>Syntrophaceticus</taxon>
    </lineage>
</organism>
<feature type="transmembrane region" description="Helical" evidence="2">
    <location>
        <begin position="55"/>
        <end position="77"/>
    </location>
</feature>